<keyword evidence="1" id="KW-1133">Transmembrane helix</keyword>
<feature type="signal peptide" evidence="2">
    <location>
        <begin position="1"/>
        <end position="25"/>
    </location>
</feature>
<organism evidence="3 4">
    <name type="scientific">Flaviramulus aquimarinus</name>
    <dbReference type="NCBI Taxonomy" id="1170456"/>
    <lineage>
        <taxon>Bacteria</taxon>
        <taxon>Pseudomonadati</taxon>
        <taxon>Bacteroidota</taxon>
        <taxon>Flavobacteriia</taxon>
        <taxon>Flavobacteriales</taxon>
        <taxon>Flavobacteriaceae</taxon>
        <taxon>Flaviramulus</taxon>
    </lineage>
</organism>
<keyword evidence="2" id="KW-0732">Signal</keyword>
<evidence type="ECO:0000313" key="3">
    <source>
        <dbReference type="EMBL" id="GAA4892258.1"/>
    </source>
</evidence>
<keyword evidence="1" id="KW-0472">Membrane</keyword>
<feature type="chain" id="PRO_5046022285" description="Signal peptidase" evidence="2">
    <location>
        <begin position="26"/>
        <end position="70"/>
    </location>
</feature>
<comment type="caution">
    <text evidence="3">The sequence shown here is derived from an EMBL/GenBank/DDBJ whole genome shotgun (WGS) entry which is preliminary data.</text>
</comment>
<evidence type="ECO:0000256" key="1">
    <source>
        <dbReference type="SAM" id="Phobius"/>
    </source>
</evidence>
<feature type="transmembrane region" description="Helical" evidence="1">
    <location>
        <begin position="41"/>
        <end position="61"/>
    </location>
</feature>
<keyword evidence="1" id="KW-0812">Transmembrane</keyword>
<dbReference type="RefSeq" id="WP_345273589.1">
    <property type="nucleotide sequence ID" value="NZ_BAABJH010000001.1"/>
</dbReference>
<sequence length="70" mass="7475">MIIQNKRIFASILFVLISFVCAAQGADPGPPPPLPPPPVGTPLPIDGGILLGMFFALFYGIKKSVVLRKQ</sequence>
<evidence type="ECO:0008006" key="5">
    <source>
        <dbReference type="Google" id="ProtNLM"/>
    </source>
</evidence>
<keyword evidence="4" id="KW-1185">Reference proteome</keyword>
<reference evidence="4" key="1">
    <citation type="journal article" date="2019" name="Int. J. Syst. Evol. Microbiol.">
        <title>The Global Catalogue of Microorganisms (GCM) 10K type strain sequencing project: providing services to taxonomists for standard genome sequencing and annotation.</title>
        <authorList>
            <consortium name="The Broad Institute Genomics Platform"/>
            <consortium name="The Broad Institute Genome Sequencing Center for Infectious Disease"/>
            <person name="Wu L."/>
            <person name="Ma J."/>
        </authorList>
    </citation>
    <scope>NUCLEOTIDE SEQUENCE [LARGE SCALE GENOMIC DNA]</scope>
    <source>
        <strain evidence="4">JCM 18274</strain>
    </source>
</reference>
<protein>
    <recommendedName>
        <fullName evidence="5">Signal peptidase</fullName>
    </recommendedName>
</protein>
<dbReference type="Proteomes" id="UP001500433">
    <property type="component" value="Unassembled WGS sequence"/>
</dbReference>
<proteinExistence type="predicted"/>
<accession>A0ABP9F2D1</accession>
<evidence type="ECO:0000313" key="4">
    <source>
        <dbReference type="Proteomes" id="UP001500433"/>
    </source>
</evidence>
<gene>
    <name evidence="3" type="ORF">GCM10023311_15900</name>
</gene>
<name>A0ABP9F2D1_9FLAO</name>
<evidence type="ECO:0000256" key="2">
    <source>
        <dbReference type="SAM" id="SignalP"/>
    </source>
</evidence>
<dbReference type="EMBL" id="BAABJH010000001">
    <property type="protein sequence ID" value="GAA4892258.1"/>
    <property type="molecule type" value="Genomic_DNA"/>
</dbReference>